<reference evidence="2 3" key="1">
    <citation type="submission" date="2021-05" db="EMBL/GenBank/DDBJ databases">
        <title>A novel Methanospirillum isolate from a pyrite-forming mixed culture.</title>
        <authorList>
            <person name="Bunk B."/>
            <person name="Sproer C."/>
            <person name="Spring S."/>
            <person name="Pester M."/>
        </authorList>
    </citation>
    <scope>NUCLEOTIDE SEQUENCE [LARGE SCALE GENOMIC DNA]</scope>
    <source>
        <strain evidence="2 3">J.3.6.1-F.2.7.3</strain>
    </source>
</reference>
<sequence>MKIISSEISYFKNKNSDVNLKNNGEDYLEITFNYLNRGDGFILKLLHTGNSYQDIPISGSIIGGEIKKKEKRIVYLSRQYIPVLGYREYHQRYLGYILMPFFIFSLLFFSIFLILDPSILSKIIGILFLLPTLFLIKVTIPNIPKDLEIIERT</sequence>
<dbReference type="KEGG" id="mrtj:KHC33_11285"/>
<organism evidence="2 3">
    <name type="scientific">Methanospirillum purgamenti</name>
    <dbReference type="NCBI Taxonomy" id="2834276"/>
    <lineage>
        <taxon>Archaea</taxon>
        <taxon>Methanobacteriati</taxon>
        <taxon>Methanobacteriota</taxon>
        <taxon>Stenosarchaea group</taxon>
        <taxon>Methanomicrobia</taxon>
        <taxon>Methanomicrobiales</taxon>
        <taxon>Methanospirillaceae</taxon>
        <taxon>Methanospirillum</taxon>
    </lineage>
</organism>
<name>A0A8E7AVA3_9EURY</name>
<proteinExistence type="predicted"/>
<gene>
    <name evidence="2" type="ORF">KHC33_11285</name>
</gene>
<accession>A0A8E7AVA3</accession>
<protein>
    <submittedName>
        <fullName evidence="2">Uncharacterized protein</fullName>
    </submittedName>
</protein>
<dbReference type="AlphaFoldDB" id="A0A8E7AVA3"/>
<keyword evidence="1" id="KW-1133">Transmembrane helix</keyword>
<keyword evidence="1" id="KW-0472">Membrane</keyword>
<evidence type="ECO:0000313" key="3">
    <source>
        <dbReference type="Proteomes" id="UP000680656"/>
    </source>
</evidence>
<evidence type="ECO:0000256" key="1">
    <source>
        <dbReference type="SAM" id="Phobius"/>
    </source>
</evidence>
<keyword evidence="3" id="KW-1185">Reference proteome</keyword>
<evidence type="ECO:0000313" key="2">
    <source>
        <dbReference type="EMBL" id="QVV87920.1"/>
    </source>
</evidence>
<dbReference type="Proteomes" id="UP000680656">
    <property type="component" value="Chromosome"/>
</dbReference>
<dbReference type="EMBL" id="CP075546">
    <property type="protein sequence ID" value="QVV87920.1"/>
    <property type="molecule type" value="Genomic_DNA"/>
</dbReference>
<dbReference type="RefSeq" id="WP_214418737.1">
    <property type="nucleotide sequence ID" value="NZ_CP075546.1"/>
</dbReference>
<dbReference type="GeneID" id="65097775"/>
<feature type="transmembrane region" description="Helical" evidence="1">
    <location>
        <begin position="119"/>
        <end position="136"/>
    </location>
</feature>
<feature type="transmembrane region" description="Helical" evidence="1">
    <location>
        <begin position="93"/>
        <end position="113"/>
    </location>
</feature>
<keyword evidence="1" id="KW-0812">Transmembrane</keyword>